<name>A0A2S5ZE26_9GAMM</name>
<keyword evidence="3" id="KW-1185">Reference proteome</keyword>
<sequence>MNELSVTKPYQRRRRFSREFKAQIVAQSLEPGASVSRISLDNGLNANMVRRWISEARRAPKAPATTPGFVPVNLPAAASAPGNPSVSGKRSTIRIEIPRAGGAVVVEWPAEQAHQCAALLRDLLG</sequence>
<dbReference type="AlphaFoldDB" id="A0A2S5ZE26"/>
<dbReference type="Pfam" id="PF01527">
    <property type="entry name" value="HTH_Tnp_1"/>
    <property type="match status" value="1"/>
</dbReference>
<evidence type="ECO:0008006" key="4">
    <source>
        <dbReference type="Google" id="ProtNLM"/>
    </source>
</evidence>
<reference evidence="2 3" key="1">
    <citation type="submission" date="2018-01" db="EMBL/GenBank/DDBJ databases">
        <title>Complete genome sequences of the type strains of Marinobacter flavimaris and Marinobacter maroccanus.</title>
        <authorList>
            <person name="Palau M."/>
            <person name="Boujida N."/>
            <person name="Manresa A."/>
            <person name="Minana-Galbis D."/>
        </authorList>
    </citation>
    <scope>NUCLEOTIDE SEQUENCE [LARGE SCALE GENOMIC DNA]</scope>
    <source>
        <strain evidence="2 3">N4</strain>
    </source>
</reference>
<evidence type="ECO:0000313" key="2">
    <source>
        <dbReference type="EMBL" id="PPI85626.1"/>
    </source>
</evidence>
<gene>
    <name evidence="2" type="ORF">KEHDKFFH_04135</name>
</gene>
<dbReference type="GO" id="GO:0003677">
    <property type="term" value="F:DNA binding"/>
    <property type="evidence" value="ECO:0007669"/>
    <property type="project" value="InterPro"/>
</dbReference>
<dbReference type="SUPFAM" id="SSF46689">
    <property type="entry name" value="Homeodomain-like"/>
    <property type="match status" value="1"/>
</dbReference>
<accession>A0A2S5ZE26</accession>
<dbReference type="InterPro" id="IPR002514">
    <property type="entry name" value="Transposase_8"/>
</dbReference>
<comment type="similarity">
    <text evidence="1">Belongs to the transposase 8 family.</text>
</comment>
<evidence type="ECO:0000256" key="1">
    <source>
        <dbReference type="ARBA" id="ARBA00009964"/>
    </source>
</evidence>
<protein>
    <recommendedName>
        <fullName evidence="4">Transposase</fullName>
    </recommendedName>
</protein>
<dbReference type="GO" id="GO:0004803">
    <property type="term" value="F:transposase activity"/>
    <property type="evidence" value="ECO:0007669"/>
    <property type="project" value="InterPro"/>
</dbReference>
<dbReference type="OrthoDB" id="9800877at2"/>
<dbReference type="RefSeq" id="WP_104320736.1">
    <property type="nucleotide sequence ID" value="NZ_PSSX01000002.1"/>
</dbReference>
<proteinExistence type="inferred from homology"/>
<organism evidence="2 3">
    <name type="scientific">Marinobacter maroccanus</name>
    <dbReference type="NCBI Taxonomy" id="2055143"/>
    <lineage>
        <taxon>Bacteria</taxon>
        <taxon>Pseudomonadati</taxon>
        <taxon>Pseudomonadota</taxon>
        <taxon>Gammaproteobacteria</taxon>
        <taxon>Pseudomonadales</taxon>
        <taxon>Marinobacteraceae</taxon>
        <taxon>Marinobacter</taxon>
    </lineage>
</organism>
<dbReference type="NCBIfam" id="NF047595">
    <property type="entry name" value="IS66_ISRel24_TnpA"/>
    <property type="match status" value="1"/>
</dbReference>
<dbReference type="Proteomes" id="UP000239917">
    <property type="component" value="Unassembled WGS sequence"/>
</dbReference>
<dbReference type="GO" id="GO:0006313">
    <property type="term" value="P:DNA transposition"/>
    <property type="evidence" value="ECO:0007669"/>
    <property type="project" value="InterPro"/>
</dbReference>
<dbReference type="InterPro" id="IPR009057">
    <property type="entry name" value="Homeodomain-like_sf"/>
</dbReference>
<evidence type="ECO:0000313" key="3">
    <source>
        <dbReference type="Proteomes" id="UP000239917"/>
    </source>
</evidence>
<comment type="caution">
    <text evidence="2">The sequence shown here is derived from an EMBL/GenBank/DDBJ whole genome shotgun (WGS) entry which is preliminary data.</text>
</comment>
<dbReference type="EMBL" id="PSSX01000002">
    <property type="protein sequence ID" value="PPI85626.1"/>
    <property type="molecule type" value="Genomic_DNA"/>
</dbReference>